<keyword evidence="2 10" id="KW-0328">Glycosyltransferase</keyword>
<dbReference type="InterPro" id="IPR001173">
    <property type="entry name" value="Glyco_trans_2-like"/>
</dbReference>
<dbReference type="InterPro" id="IPR001079">
    <property type="entry name" value="Galectin_CRD"/>
</dbReference>
<keyword evidence="8" id="KW-0472">Membrane</keyword>
<dbReference type="InterPro" id="IPR050834">
    <property type="entry name" value="Glycosyltransf_2"/>
</dbReference>
<dbReference type="InterPro" id="IPR002659">
    <property type="entry name" value="Glyco_trans_31"/>
</dbReference>
<dbReference type="Gene3D" id="3.90.550.50">
    <property type="match status" value="1"/>
</dbReference>
<keyword evidence="5" id="KW-0735">Signal-anchor</keyword>
<dbReference type="Pfam" id="PF13704">
    <property type="entry name" value="Glyco_tranf_2_4"/>
    <property type="match status" value="1"/>
</dbReference>
<dbReference type="SUPFAM" id="SSF49899">
    <property type="entry name" value="Concanavalin A-like lectins/glucanases"/>
    <property type="match status" value="1"/>
</dbReference>
<dbReference type="InterPro" id="IPR013320">
    <property type="entry name" value="ConA-like_dom_sf"/>
</dbReference>
<dbReference type="EC" id="2.4.-.-" evidence="10"/>
<dbReference type="PROSITE" id="PS51304">
    <property type="entry name" value="GALECTIN"/>
    <property type="match status" value="1"/>
</dbReference>
<dbReference type="PANTHER" id="PTHR43685:SF2">
    <property type="entry name" value="GLYCOSYLTRANSFERASE 2-LIKE DOMAIN-CONTAINING PROTEIN"/>
    <property type="match status" value="1"/>
</dbReference>
<reference evidence="10" key="1">
    <citation type="submission" date="2021-04" db="EMBL/GenBank/DDBJ databases">
        <title>Complete genome sequence for Sulfitobacter sp. strain JK7-1.</title>
        <authorList>
            <person name="Park S.-J."/>
        </authorList>
    </citation>
    <scope>NUCLEOTIDE SEQUENCE</scope>
    <source>
        <strain evidence="10">JK7-1</strain>
    </source>
</reference>
<dbReference type="GO" id="GO:0016020">
    <property type="term" value="C:membrane"/>
    <property type="evidence" value="ECO:0007669"/>
    <property type="project" value="InterPro"/>
</dbReference>
<keyword evidence="3 10" id="KW-0808">Transferase</keyword>
<dbReference type="Gene3D" id="3.90.550.10">
    <property type="entry name" value="Spore Coat Polysaccharide Biosynthesis Protein SpsA, Chain A"/>
    <property type="match status" value="2"/>
</dbReference>
<dbReference type="Proteomes" id="UP000683291">
    <property type="component" value="Chromosome 1"/>
</dbReference>
<dbReference type="InterPro" id="IPR029044">
    <property type="entry name" value="Nucleotide-diphossugar_trans"/>
</dbReference>
<name>A0A975JCM1_9RHOB</name>
<feature type="domain" description="Galectin" evidence="9">
    <location>
        <begin position="667"/>
        <end position="813"/>
    </location>
</feature>
<evidence type="ECO:0000256" key="2">
    <source>
        <dbReference type="ARBA" id="ARBA00022676"/>
    </source>
</evidence>
<accession>A0A975JCM1</accession>
<keyword evidence="7" id="KW-0333">Golgi apparatus</keyword>
<dbReference type="KEGG" id="sual:KDD17_13895"/>
<dbReference type="PANTHER" id="PTHR43685">
    <property type="entry name" value="GLYCOSYLTRANSFERASE"/>
    <property type="match status" value="1"/>
</dbReference>
<evidence type="ECO:0000313" key="10">
    <source>
        <dbReference type="EMBL" id="QUJ76006.1"/>
    </source>
</evidence>
<evidence type="ECO:0000256" key="7">
    <source>
        <dbReference type="ARBA" id="ARBA00023034"/>
    </source>
</evidence>
<evidence type="ECO:0000256" key="4">
    <source>
        <dbReference type="ARBA" id="ARBA00022692"/>
    </source>
</evidence>
<evidence type="ECO:0000256" key="8">
    <source>
        <dbReference type="ARBA" id="ARBA00023136"/>
    </source>
</evidence>
<dbReference type="Gene3D" id="2.60.120.200">
    <property type="match status" value="1"/>
</dbReference>
<protein>
    <submittedName>
        <fullName evidence="10">Glycosyltransferase</fullName>
        <ecNumber evidence="10">2.4.-.-</ecNumber>
    </submittedName>
</protein>
<keyword evidence="6" id="KW-1133">Transmembrane helix</keyword>
<organism evidence="10 11">
    <name type="scientific">Sulfitobacter albidus</name>
    <dbReference type="NCBI Taxonomy" id="2829501"/>
    <lineage>
        <taxon>Bacteria</taxon>
        <taxon>Pseudomonadati</taxon>
        <taxon>Pseudomonadota</taxon>
        <taxon>Alphaproteobacteria</taxon>
        <taxon>Rhodobacterales</taxon>
        <taxon>Roseobacteraceae</taxon>
        <taxon>Sulfitobacter</taxon>
    </lineage>
</organism>
<dbReference type="GO" id="GO:0030246">
    <property type="term" value="F:carbohydrate binding"/>
    <property type="evidence" value="ECO:0007669"/>
    <property type="project" value="InterPro"/>
</dbReference>
<dbReference type="SUPFAM" id="SSF53448">
    <property type="entry name" value="Nucleotide-diphospho-sugar transferases"/>
    <property type="match status" value="3"/>
</dbReference>
<evidence type="ECO:0000256" key="1">
    <source>
        <dbReference type="ARBA" id="ARBA00004323"/>
    </source>
</evidence>
<evidence type="ECO:0000313" key="11">
    <source>
        <dbReference type="Proteomes" id="UP000683291"/>
    </source>
</evidence>
<dbReference type="RefSeq" id="WP_212704204.1">
    <property type="nucleotide sequence ID" value="NZ_CP073581.1"/>
</dbReference>
<sequence length="1971" mass="216017">MTRPSRDQSPATTDDTPGLGQPLISVIVPIYNVAEHVAACVQSLRDQTWQSFEVIMVDDGSTDGSGELAARAAEDDPRFRLIRQQNRGLSGARNTGLEAVAGEFIAFVDSDDRVMPDYLMRLWHALQEVGGDWVACAVQSNFADGTGHAHSAIHGASDLTQHITARRYAFAEWSDVIKHFPSAWNKLYRRSLIDGLRFDEGTWFEDHGFFHRAAARTDHIVHLPEALYIQTRGREGQITGADSERVFEQFDVLAEMQRIFEAGPHTGAREALARIASRLVFERSTILADPDRRTRFAAAARDFLAARGLDYSPEWDRDIGRAWALEMAGILPLSVVLEWDGTDLEGLSRSLEALRGQTSPAHEVLLICHDAAASRALAQADIAMAPHWRALTAPHPGIGRAFNHGLEKARGRYVIFHLAGDAALPWALHDSVEAMLHADGDFGMGQMRLHDAATGEVSGHNGMHDMNLWPQDTLAYGAITVTPMQALGIEAHCSAKVFRRGFLQEVGAGFTQGARADWALSLIAALRARRSVYIAQALVTVEMRAGGFLRWHVPQGAADLRQSHAALLATVSTHLRDIALPPGWQRRLFARALREQVYFGKPSGRLARLSMVAGAAALSARLGYGAPQPAGLDPLVGPRLSRLMDPASVLLRRPVPVGPPEVFVPARGRTVPLPPPDLHPFAPTAAGIVQFQAMLHTQPFANIHFYAKDSHRVLFHLSLRRDEGLVVCNDQIEGGHWRTERRAPLGDTGSAVTVTLHFTPPRVRAKINDRTVFDFGARSVRARDGFADLARIAGFTLEGHVVAHHVIPQIPPGGSLMLDPRLMLRAGADVGRVAAQPGQTDVPMLDAPGDTRAAPLPAPMWRDVPPGGALTLTHAGGTLALTRERLAQRIEALLCTPLAVTDSTMCLSVLEHVRHAEIHTVLSSQAQRHLGRIAQFYGALPFLATPPEANPPPPPAPDDPVRTQVDIAVARLAQSQSGPAHTRPDALTVAAMMQVSPLAAQPLFLALTEYFCARERDFAGLHALARARDLFPLDIPPDRWSLSAALPFLAAEHDEDTLIATLQKLEPAGNDWLVTPAIAWAVRHVLTRRDTRLETARAVLDSFATLLRARASDYWDRAQCRELTRTAAAVIRDGAHLPEPLRAQAAALCVEVYGLSRVFWEDLAPVSDLPDDMWRARDAFTCLHDDAADPGDRLSALGLFERAGNADAPRLRRELYPLDTEAPEETQSEREVLRALARPGSPPPTPAQATRVRAALPPLYPETPQAPDLAQQQTASRCAQAWLRGGCEGHDSLTQALAPLTGADAHHLGMGMALALIDAAPDESAARALCDWFQREARALDGREWRCSPAVVAPLRRLRDRTDPPAWIAELLDGFLQIPTGELPASAEVEGVAQPFDTIVTVFSCARYLDTRIPALRAGWLTTLRALGIPYVIVVGDGDGTRRGDVVHLDAPDDYEGLPQKTLATLAWVTQNTRYGRMLKIDDDCFLNAALFFGTLSYAKFDYYGRRLHRLHGQTDRIWHQGKSATARGRLTLDKSPEPSEYADGGSGYTLSRTAMQAALDAAATPEGRALIDVSFMEDKMLGDLLAMRGIHVASEDYRVSIRRRSWSDALPVASWLNSFHASASAPLQLVHLDTHHDQASAQARLDTPALLPSKIWPGFQDVALGHNSNALELVSDTARVVAAQRAPVAVVACMRNEMFMLPQFLDHYRRLGVTAFLIADNGSDDGTLEYLAGQADVALFSVDTDYSASHYGVAWQQALLGAYRAGKWSLVADADELLVWQARQTQTLPDLLARPEFAEADAVRCFMLDMYPEGSLSRADFVGASPFDQAGFADRVPFVRATVGQGPNSSQPCWTSALRHRLIPGARPNLFVAQKLALLRYHPGMRLSAGLHFVGDVRLARRELILAHFKYNADFRRKAQAEVQRGQHFNDAEEYRKYLAMASEGRDVIFDKDLSLPWADVPFVKRRLAP</sequence>
<dbReference type="Pfam" id="PF01762">
    <property type="entry name" value="Galactosyl_T"/>
    <property type="match status" value="1"/>
</dbReference>
<evidence type="ECO:0000256" key="5">
    <source>
        <dbReference type="ARBA" id="ARBA00022968"/>
    </source>
</evidence>
<dbReference type="CDD" id="cd00761">
    <property type="entry name" value="Glyco_tranf_GTA_type"/>
    <property type="match status" value="2"/>
</dbReference>
<evidence type="ECO:0000256" key="3">
    <source>
        <dbReference type="ARBA" id="ARBA00022679"/>
    </source>
</evidence>
<gene>
    <name evidence="10" type="ORF">KDD17_13895</name>
</gene>
<dbReference type="Pfam" id="PF00535">
    <property type="entry name" value="Glycos_transf_2"/>
    <property type="match status" value="1"/>
</dbReference>
<dbReference type="Pfam" id="PF00337">
    <property type="entry name" value="Gal-bind_lectin"/>
    <property type="match status" value="1"/>
</dbReference>
<dbReference type="GO" id="GO:0008378">
    <property type="term" value="F:galactosyltransferase activity"/>
    <property type="evidence" value="ECO:0007669"/>
    <property type="project" value="UniProtKB-ARBA"/>
</dbReference>
<evidence type="ECO:0000259" key="9">
    <source>
        <dbReference type="PROSITE" id="PS51304"/>
    </source>
</evidence>
<keyword evidence="11" id="KW-1185">Reference proteome</keyword>
<dbReference type="EMBL" id="CP073581">
    <property type="protein sequence ID" value="QUJ76006.1"/>
    <property type="molecule type" value="Genomic_DNA"/>
</dbReference>
<proteinExistence type="predicted"/>
<comment type="subcellular location">
    <subcellularLocation>
        <location evidence="1">Golgi apparatus membrane</location>
        <topology evidence="1">Single-pass type II membrane protein</topology>
    </subcellularLocation>
</comment>
<keyword evidence="4" id="KW-0812">Transmembrane</keyword>
<evidence type="ECO:0000256" key="6">
    <source>
        <dbReference type="ARBA" id="ARBA00022989"/>
    </source>
</evidence>